<dbReference type="InterPro" id="IPR011006">
    <property type="entry name" value="CheY-like_superfamily"/>
</dbReference>
<accession>A0ABT3XYA3</accession>
<protein>
    <recommendedName>
        <fullName evidence="3">Response regulatory domain-containing protein</fullName>
    </recommendedName>
</protein>
<gene>
    <name evidence="1" type="ORF">OEA66_00760</name>
</gene>
<dbReference type="Gene3D" id="3.40.50.2300">
    <property type="match status" value="1"/>
</dbReference>
<dbReference type="SUPFAM" id="SSF52172">
    <property type="entry name" value="CheY-like"/>
    <property type="match status" value="1"/>
</dbReference>
<dbReference type="EMBL" id="JAOVZV010000001">
    <property type="protein sequence ID" value="MCX8530875.1"/>
    <property type="molecule type" value="Genomic_DNA"/>
</dbReference>
<evidence type="ECO:0000313" key="1">
    <source>
        <dbReference type="EMBL" id="MCX8530875.1"/>
    </source>
</evidence>
<evidence type="ECO:0000313" key="2">
    <source>
        <dbReference type="Proteomes" id="UP001070176"/>
    </source>
</evidence>
<proteinExistence type="predicted"/>
<dbReference type="Proteomes" id="UP001070176">
    <property type="component" value="Unassembled WGS sequence"/>
</dbReference>
<sequence length="150" mass="17622">MKILFIEDHPLKQAQIKKFLQEEFPYFIVEFRNSYISGLKELINNYSDYKCLLLDISMPNYDISSEDSGGDWMPMAGKKILKEMFLRDITTKAIVITMHGSFDDGTKITDLDIELNEEFSDNYIGLVYYSQINEEWKIKLKELLNKLIND</sequence>
<comment type="caution">
    <text evidence="1">The sequence shown here is derived from an EMBL/GenBank/DDBJ whole genome shotgun (WGS) entry which is preliminary data.</text>
</comment>
<evidence type="ECO:0008006" key="3">
    <source>
        <dbReference type="Google" id="ProtNLM"/>
    </source>
</evidence>
<organism evidence="1 2">
    <name type="scientific">Chryseobacterium luquanense</name>
    <dbReference type="NCBI Taxonomy" id="2983766"/>
    <lineage>
        <taxon>Bacteria</taxon>
        <taxon>Pseudomonadati</taxon>
        <taxon>Bacteroidota</taxon>
        <taxon>Flavobacteriia</taxon>
        <taxon>Flavobacteriales</taxon>
        <taxon>Weeksellaceae</taxon>
        <taxon>Chryseobacterium group</taxon>
        <taxon>Chryseobacterium</taxon>
    </lineage>
</organism>
<dbReference type="RefSeq" id="WP_267279550.1">
    <property type="nucleotide sequence ID" value="NZ_JAOVZV010000001.1"/>
</dbReference>
<reference evidence="1" key="1">
    <citation type="submission" date="2022-10" db="EMBL/GenBank/DDBJ databases">
        <title>Chryseobacterium sp. nov., a novel bacterial species.</title>
        <authorList>
            <person name="Cao Y."/>
        </authorList>
    </citation>
    <scope>NUCLEOTIDE SEQUENCE</scope>
    <source>
        <strain evidence="1">KC 927</strain>
    </source>
</reference>
<name>A0ABT3XYA3_9FLAO</name>
<keyword evidence="2" id="KW-1185">Reference proteome</keyword>